<comment type="caution">
    <text evidence="4">The sequence shown here is derived from an EMBL/GenBank/DDBJ whole genome shotgun (WGS) entry which is preliminary data.</text>
</comment>
<dbReference type="InterPro" id="IPR002509">
    <property type="entry name" value="NODB_dom"/>
</dbReference>
<evidence type="ECO:0000313" key="5">
    <source>
        <dbReference type="Proteomes" id="UP001501169"/>
    </source>
</evidence>
<evidence type="ECO:0000259" key="3">
    <source>
        <dbReference type="PROSITE" id="PS51677"/>
    </source>
</evidence>
<dbReference type="PANTHER" id="PTHR10587">
    <property type="entry name" value="GLYCOSYL TRANSFERASE-RELATED"/>
    <property type="match status" value="1"/>
</dbReference>
<dbReference type="PROSITE" id="PS51677">
    <property type="entry name" value="NODB"/>
    <property type="match status" value="1"/>
</dbReference>
<gene>
    <name evidence="4" type="primary">nodB</name>
    <name evidence="4" type="ORF">GCM10009098_35470</name>
</gene>
<keyword evidence="1" id="KW-0479">Metal-binding</keyword>
<accession>A0ABN1EDA2</accession>
<keyword evidence="2" id="KW-0378">Hydrolase</keyword>
<dbReference type="Pfam" id="PF01522">
    <property type="entry name" value="Polysacc_deac_1"/>
    <property type="match status" value="1"/>
</dbReference>
<evidence type="ECO:0000313" key="4">
    <source>
        <dbReference type="EMBL" id="GAA0564226.1"/>
    </source>
</evidence>
<evidence type="ECO:0000256" key="1">
    <source>
        <dbReference type="ARBA" id="ARBA00022723"/>
    </source>
</evidence>
<keyword evidence="5" id="KW-1185">Reference proteome</keyword>
<reference evidence="4 5" key="1">
    <citation type="journal article" date="2019" name="Int. J. Syst. Evol. Microbiol.">
        <title>The Global Catalogue of Microorganisms (GCM) 10K type strain sequencing project: providing services to taxonomists for standard genome sequencing and annotation.</title>
        <authorList>
            <consortium name="The Broad Institute Genomics Platform"/>
            <consortium name="The Broad Institute Genome Sequencing Center for Infectious Disease"/>
            <person name="Wu L."/>
            <person name="Ma J."/>
        </authorList>
    </citation>
    <scope>NUCLEOTIDE SEQUENCE [LARGE SCALE GENOMIC DNA]</scope>
    <source>
        <strain evidence="4 5">JCM 14331</strain>
    </source>
</reference>
<dbReference type="PANTHER" id="PTHR10587:SF133">
    <property type="entry name" value="CHITIN DEACETYLASE 1-RELATED"/>
    <property type="match status" value="1"/>
</dbReference>
<organism evidence="4 5">
    <name type="scientific">Rheinheimera aquimaris</name>
    <dbReference type="NCBI Taxonomy" id="412437"/>
    <lineage>
        <taxon>Bacteria</taxon>
        <taxon>Pseudomonadati</taxon>
        <taxon>Pseudomonadota</taxon>
        <taxon>Gammaproteobacteria</taxon>
        <taxon>Chromatiales</taxon>
        <taxon>Chromatiaceae</taxon>
        <taxon>Rheinheimera</taxon>
    </lineage>
</organism>
<dbReference type="Proteomes" id="UP001501169">
    <property type="component" value="Unassembled WGS sequence"/>
</dbReference>
<evidence type="ECO:0000256" key="2">
    <source>
        <dbReference type="ARBA" id="ARBA00022801"/>
    </source>
</evidence>
<dbReference type="EMBL" id="BAAAEO010000006">
    <property type="protein sequence ID" value="GAA0564226.1"/>
    <property type="molecule type" value="Genomic_DNA"/>
</dbReference>
<dbReference type="InterPro" id="IPR050248">
    <property type="entry name" value="Polysacc_deacetylase_ArnD"/>
</dbReference>
<dbReference type="CDD" id="cd10917">
    <property type="entry name" value="CE4_NodB_like_6s_7s"/>
    <property type="match status" value="1"/>
</dbReference>
<protein>
    <submittedName>
        <fullName evidence="4">Chitooligosaccharide deacetylase NodB</fullName>
    </submittedName>
</protein>
<dbReference type="RefSeq" id="WP_226768029.1">
    <property type="nucleotide sequence ID" value="NZ_BAAAEO010000006.1"/>
</dbReference>
<dbReference type="InterPro" id="IPR011330">
    <property type="entry name" value="Glyco_hydro/deAcase_b/a-brl"/>
</dbReference>
<name>A0ABN1EDA2_9GAMM</name>
<dbReference type="Gene3D" id="3.20.20.370">
    <property type="entry name" value="Glycoside hydrolase/deacetylase"/>
    <property type="match status" value="1"/>
</dbReference>
<dbReference type="SUPFAM" id="SSF88713">
    <property type="entry name" value="Glycoside hydrolase/deacetylase"/>
    <property type="match status" value="1"/>
</dbReference>
<sequence length="210" mass="23817">MRVSGISRVLRGLIPQSILRRKYSSGEPALYLTFDDGPHPDVTPRLLDLLDKYNAKASFFLIGVNAKQYPELVTEIAKRGHTVANHSYQHLALPKLSYEAQLAEINQSGQVIESILRKPCIHFRAPRGQWSFRVLLSLRNMKVKAVHWSRDSMDYQKVEPAVIVKNLLDNPLTAGDIVLFHDDNDCCITALDQLLPVWQQQGFQLKSLEA</sequence>
<feature type="domain" description="NodB homology" evidence="3">
    <location>
        <begin position="28"/>
        <end position="206"/>
    </location>
</feature>
<proteinExistence type="predicted"/>